<dbReference type="AlphaFoldDB" id="A0A8J8NGG2"/>
<evidence type="ECO:0000256" key="1">
    <source>
        <dbReference type="SAM" id="Coils"/>
    </source>
</evidence>
<name>A0A8J8NGG2_HALGN</name>
<accession>A0A8J8NGG2</accession>
<dbReference type="Proteomes" id="UP000785679">
    <property type="component" value="Unassembled WGS sequence"/>
</dbReference>
<dbReference type="OrthoDB" id="10539052at2759"/>
<proteinExistence type="predicted"/>
<sequence length="325" mass="37496">MKTNSIQLHKDPSDVILLLNGYLFYGKCAERLQKSEIDATKFYSNGLKLCRKYLPNNHFLVFRFTHQRKISFPRSVSQRKVVNSKKVSISCNLLIRELKSQLPQKQPPAPPPQINQSQPSQPTQLDLFESATKTSDKIASPRQFRLHSPKPVTLDIQNIIQTKFDTFVKSFNSKKNEPRILALEKKLAEMQRENLKISQQRNEKDEEINVLKKKIEELGAQQRIRDSEIKMTASQVQFLPAPKVLNRQSSTEIKHLIQTLSKGENIQNQQDIKLQIPDINLSNTVIDELEIIVIDCNQLNKTQSWIKEKNTQSSYKMTLPSSKGY</sequence>
<comment type="caution">
    <text evidence="3">The sequence shown here is derived from an EMBL/GenBank/DDBJ whole genome shotgun (WGS) entry which is preliminary data.</text>
</comment>
<evidence type="ECO:0000313" key="3">
    <source>
        <dbReference type="EMBL" id="TNV74887.1"/>
    </source>
</evidence>
<feature type="compositionally biased region" description="Low complexity" evidence="2">
    <location>
        <begin position="114"/>
        <end position="123"/>
    </location>
</feature>
<evidence type="ECO:0000256" key="2">
    <source>
        <dbReference type="SAM" id="MobiDB-lite"/>
    </source>
</evidence>
<gene>
    <name evidence="3" type="ORF">FGO68_gene6886</name>
</gene>
<organism evidence="3 4">
    <name type="scientific">Halteria grandinella</name>
    <dbReference type="NCBI Taxonomy" id="5974"/>
    <lineage>
        <taxon>Eukaryota</taxon>
        <taxon>Sar</taxon>
        <taxon>Alveolata</taxon>
        <taxon>Ciliophora</taxon>
        <taxon>Intramacronucleata</taxon>
        <taxon>Spirotrichea</taxon>
        <taxon>Stichotrichia</taxon>
        <taxon>Sporadotrichida</taxon>
        <taxon>Halteriidae</taxon>
        <taxon>Halteria</taxon>
    </lineage>
</organism>
<dbReference type="EMBL" id="RRYP01016574">
    <property type="protein sequence ID" value="TNV74887.1"/>
    <property type="molecule type" value="Genomic_DNA"/>
</dbReference>
<feature type="region of interest" description="Disordered" evidence="2">
    <location>
        <begin position="102"/>
        <end position="123"/>
    </location>
</feature>
<evidence type="ECO:0000313" key="4">
    <source>
        <dbReference type="Proteomes" id="UP000785679"/>
    </source>
</evidence>
<keyword evidence="4" id="KW-1185">Reference proteome</keyword>
<feature type="coiled-coil region" evidence="1">
    <location>
        <begin position="180"/>
        <end position="221"/>
    </location>
</feature>
<keyword evidence="1" id="KW-0175">Coiled coil</keyword>
<reference evidence="3" key="1">
    <citation type="submission" date="2019-06" db="EMBL/GenBank/DDBJ databases">
        <authorList>
            <person name="Zheng W."/>
        </authorList>
    </citation>
    <scope>NUCLEOTIDE SEQUENCE</scope>
    <source>
        <strain evidence="3">QDHG01</strain>
    </source>
</reference>
<protein>
    <submittedName>
        <fullName evidence="3">Uncharacterized protein</fullName>
    </submittedName>
</protein>